<dbReference type="InterPro" id="IPR007360">
    <property type="entry name" value="SirB"/>
</dbReference>
<evidence type="ECO:0000256" key="1">
    <source>
        <dbReference type="SAM" id="Phobius"/>
    </source>
</evidence>
<sequence>MYMGLKHAHLTFVLLSVVLFYYRFFAIQIQQKELPKFLKVLPHVIDTALIGTAVGLCIVLQQYPLVVTWLTFKVLFVIGYIVFAVFAIKASQKSKAIQWLSAASVCLVLAAFTAITKMA</sequence>
<dbReference type="KEGG" id="psym:J1N51_02895"/>
<evidence type="ECO:0000313" key="3">
    <source>
        <dbReference type="Proteomes" id="UP000682739"/>
    </source>
</evidence>
<accession>A0A975DC88</accession>
<dbReference type="Pfam" id="PF04247">
    <property type="entry name" value="SirB"/>
    <property type="match status" value="1"/>
</dbReference>
<proteinExistence type="predicted"/>
<name>A0A975DC88_9GAMM</name>
<dbReference type="AlphaFoldDB" id="A0A975DC88"/>
<feature type="transmembrane region" description="Helical" evidence="1">
    <location>
        <begin position="67"/>
        <end position="87"/>
    </location>
</feature>
<dbReference type="RefSeq" id="WP_208832500.1">
    <property type="nucleotide sequence ID" value="NZ_CP072110.1"/>
</dbReference>
<dbReference type="GO" id="GO:0005886">
    <property type="term" value="C:plasma membrane"/>
    <property type="evidence" value="ECO:0007669"/>
    <property type="project" value="TreeGrafter"/>
</dbReference>
<dbReference type="PIRSF" id="PIRSF005610">
    <property type="entry name" value="SirB"/>
    <property type="match status" value="1"/>
</dbReference>
<organism evidence="2 3">
    <name type="scientific">Psychrosphaera ytuae</name>
    <dbReference type="NCBI Taxonomy" id="2820710"/>
    <lineage>
        <taxon>Bacteria</taxon>
        <taxon>Pseudomonadati</taxon>
        <taxon>Pseudomonadota</taxon>
        <taxon>Gammaproteobacteria</taxon>
        <taxon>Alteromonadales</taxon>
        <taxon>Pseudoalteromonadaceae</taxon>
        <taxon>Psychrosphaera</taxon>
    </lineage>
</organism>
<protein>
    <submittedName>
        <fullName evidence="2">SirB2 family protein</fullName>
    </submittedName>
</protein>
<feature type="transmembrane region" description="Helical" evidence="1">
    <location>
        <begin position="99"/>
        <end position="116"/>
    </location>
</feature>
<dbReference type="Proteomes" id="UP000682739">
    <property type="component" value="Chromosome"/>
</dbReference>
<keyword evidence="1" id="KW-0812">Transmembrane</keyword>
<keyword evidence="1" id="KW-0472">Membrane</keyword>
<keyword evidence="3" id="KW-1185">Reference proteome</keyword>
<gene>
    <name evidence="2" type="ORF">J1N51_02895</name>
</gene>
<dbReference type="PANTHER" id="PTHR39594">
    <property type="entry name" value="PROTEIN YCHQ"/>
    <property type="match status" value="1"/>
</dbReference>
<dbReference type="EMBL" id="CP072110">
    <property type="protein sequence ID" value="QTH64446.1"/>
    <property type="molecule type" value="Genomic_DNA"/>
</dbReference>
<dbReference type="PANTHER" id="PTHR39594:SF1">
    <property type="entry name" value="PROTEIN YCHQ"/>
    <property type="match status" value="1"/>
</dbReference>
<feature type="transmembrane region" description="Helical" evidence="1">
    <location>
        <begin position="37"/>
        <end position="61"/>
    </location>
</feature>
<evidence type="ECO:0000313" key="2">
    <source>
        <dbReference type="EMBL" id="QTH64446.1"/>
    </source>
</evidence>
<feature type="transmembrane region" description="Helical" evidence="1">
    <location>
        <begin position="6"/>
        <end position="25"/>
    </location>
</feature>
<reference evidence="2" key="1">
    <citation type="submission" date="2021-03" db="EMBL/GenBank/DDBJ databases">
        <title>Description of Psychrosphaera ytuae sp. nov. isolated from deep sea sediment of South China Sea.</title>
        <authorList>
            <person name="Zhang J."/>
            <person name="Xu X.-D."/>
        </authorList>
    </citation>
    <scope>NUCLEOTIDE SEQUENCE</scope>
    <source>
        <strain evidence="2">MTZ26</strain>
    </source>
</reference>
<keyword evidence="1" id="KW-1133">Transmembrane helix</keyword>